<dbReference type="InterPro" id="IPR000792">
    <property type="entry name" value="Tscrpt_reg_LuxR_C"/>
</dbReference>
<dbReference type="Gene3D" id="3.30.450.80">
    <property type="entry name" value="Transcription factor LuxR-like, autoinducer-binding domain"/>
    <property type="match status" value="1"/>
</dbReference>
<reference evidence="5 6" key="1">
    <citation type="submission" date="2019-07" db="EMBL/GenBank/DDBJ databases">
        <title>Ln-dependent methylotrophs.</title>
        <authorList>
            <person name="Tani A."/>
        </authorList>
    </citation>
    <scope>NUCLEOTIDE SEQUENCE [LARGE SCALE GENOMIC DNA]</scope>
    <source>
        <strain evidence="5 6">SM12</strain>
    </source>
</reference>
<evidence type="ECO:0000313" key="5">
    <source>
        <dbReference type="EMBL" id="TRL37048.1"/>
    </source>
</evidence>
<evidence type="ECO:0000256" key="3">
    <source>
        <dbReference type="ARBA" id="ARBA00023163"/>
    </source>
</evidence>
<keyword evidence="3" id="KW-0804">Transcription</keyword>
<dbReference type="SUPFAM" id="SSF46894">
    <property type="entry name" value="C-terminal effector domain of the bipartite response regulators"/>
    <property type="match status" value="1"/>
</dbReference>
<dbReference type="PANTHER" id="PTHR44688">
    <property type="entry name" value="DNA-BINDING TRANSCRIPTIONAL ACTIVATOR DEVR_DOSR"/>
    <property type="match status" value="1"/>
</dbReference>
<dbReference type="AlphaFoldDB" id="A0A549T579"/>
<name>A0A549T579_9HYPH</name>
<dbReference type="SUPFAM" id="SSF75516">
    <property type="entry name" value="Pheromone-binding domain of LuxR-like quorum-sensing transcription factors"/>
    <property type="match status" value="1"/>
</dbReference>
<feature type="domain" description="HTH luxR-type" evidence="4">
    <location>
        <begin position="178"/>
        <end position="243"/>
    </location>
</feature>
<keyword evidence="6" id="KW-1185">Reference proteome</keyword>
<keyword evidence="2" id="KW-0238">DNA-binding</keyword>
<dbReference type="InterPro" id="IPR036693">
    <property type="entry name" value="TF_LuxR_autoind-bd_dom_sf"/>
</dbReference>
<keyword evidence="1" id="KW-0805">Transcription regulation</keyword>
<evidence type="ECO:0000256" key="2">
    <source>
        <dbReference type="ARBA" id="ARBA00023125"/>
    </source>
</evidence>
<dbReference type="Pfam" id="PF00196">
    <property type="entry name" value="GerE"/>
    <property type="match status" value="1"/>
</dbReference>
<comment type="caution">
    <text evidence="5">The sequence shown here is derived from an EMBL/GenBank/DDBJ whole genome shotgun (WGS) entry which is preliminary data.</text>
</comment>
<sequence length="246" mass="28428">MKIHSILQLLILINETKTPAELTRELEALLSIYDFDFYGIWLNQKPNSDQANLMLAGHWPEGWRKTYATKKYGLIDPMRRMLMVAQRPFRWRDAVETFREDPYHKRTARMLQDAARYRILDGYTFPIHGRTGLLGQVAIGGRPVDLSPAELSLFDTAARRLFWRLLELQGAAVELERSAGHDTELTKRQMEVLSLLADGMTSNEIARELQISSHTVDWYINVIQEKFNAKNRQHVIAMAFRLGLVS</sequence>
<protein>
    <submittedName>
        <fullName evidence="5">LuxR family transcriptional regulator</fullName>
    </submittedName>
</protein>
<proteinExistence type="predicted"/>
<dbReference type="Pfam" id="PF03472">
    <property type="entry name" value="Autoind_bind"/>
    <property type="match status" value="1"/>
</dbReference>
<dbReference type="PRINTS" id="PR00038">
    <property type="entry name" value="HTHLUXR"/>
</dbReference>
<evidence type="ECO:0000313" key="6">
    <source>
        <dbReference type="Proteomes" id="UP000316801"/>
    </source>
</evidence>
<dbReference type="PROSITE" id="PS50043">
    <property type="entry name" value="HTH_LUXR_2"/>
    <property type="match status" value="1"/>
</dbReference>
<dbReference type="PANTHER" id="PTHR44688:SF16">
    <property type="entry name" value="DNA-BINDING TRANSCRIPTIONAL ACTIVATOR DEVR_DOSR"/>
    <property type="match status" value="1"/>
</dbReference>
<dbReference type="InterPro" id="IPR016032">
    <property type="entry name" value="Sig_transdc_resp-reg_C-effctor"/>
</dbReference>
<dbReference type="EMBL" id="VJMG01000047">
    <property type="protein sequence ID" value="TRL37048.1"/>
    <property type="molecule type" value="Genomic_DNA"/>
</dbReference>
<dbReference type="RefSeq" id="WP_143126297.1">
    <property type="nucleotide sequence ID" value="NZ_VJMG01000047.1"/>
</dbReference>
<organism evidence="5 6">
    <name type="scientific">Rhizobium straminoryzae</name>
    <dbReference type="NCBI Taxonomy" id="1387186"/>
    <lineage>
        <taxon>Bacteria</taxon>
        <taxon>Pseudomonadati</taxon>
        <taxon>Pseudomonadota</taxon>
        <taxon>Alphaproteobacteria</taxon>
        <taxon>Hyphomicrobiales</taxon>
        <taxon>Rhizobiaceae</taxon>
        <taxon>Rhizobium/Agrobacterium group</taxon>
        <taxon>Rhizobium</taxon>
    </lineage>
</organism>
<dbReference type="InterPro" id="IPR036388">
    <property type="entry name" value="WH-like_DNA-bd_sf"/>
</dbReference>
<dbReference type="InterPro" id="IPR005143">
    <property type="entry name" value="TF_LuxR_autoind-bd_dom"/>
</dbReference>
<dbReference type="Gene3D" id="1.10.10.10">
    <property type="entry name" value="Winged helix-like DNA-binding domain superfamily/Winged helix DNA-binding domain"/>
    <property type="match status" value="1"/>
</dbReference>
<dbReference type="SMART" id="SM00421">
    <property type="entry name" value="HTH_LUXR"/>
    <property type="match status" value="1"/>
</dbReference>
<accession>A0A549T579</accession>
<dbReference type="GO" id="GO:0003677">
    <property type="term" value="F:DNA binding"/>
    <property type="evidence" value="ECO:0007669"/>
    <property type="project" value="UniProtKB-KW"/>
</dbReference>
<gene>
    <name evidence="5" type="ORF">FNA46_16490</name>
</gene>
<evidence type="ECO:0000259" key="4">
    <source>
        <dbReference type="PROSITE" id="PS50043"/>
    </source>
</evidence>
<dbReference type="Proteomes" id="UP000316801">
    <property type="component" value="Unassembled WGS sequence"/>
</dbReference>
<dbReference type="GO" id="GO:0006355">
    <property type="term" value="P:regulation of DNA-templated transcription"/>
    <property type="evidence" value="ECO:0007669"/>
    <property type="project" value="InterPro"/>
</dbReference>
<dbReference type="CDD" id="cd06170">
    <property type="entry name" value="LuxR_C_like"/>
    <property type="match status" value="1"/>
</dbReference>
<evidence type="ECO:0000256" key="1">
    <source>
        <dbReference type="ARBA" id="ARBA00023015"/>
    </source>
</evidence>